<keyword evidence="3" id="KW-0067">ATP-binding</keyword>
<comment type="caution">
    <text evidence="3">The sequence shown here is derived from an EMBL/GenBank/DDBJ whole genome shotgun (WGS) entry which is preliminary data.</text>
</comment>
<dbReference type="GO" id="GO:0005524">
    <property type="term" value="F:ATP binding"/>
    <property type="evidence" value="ECO:0007669"/>
    <property type="project" value="UniProtKB-KW"/>
</dbReference>
<sequence length="425" mass="46628">MVSGSQTPLGRVIPRRAERLVEEALADTRVTLVTGARQCGKSTLVRLLAKGRTGEWRNLDTPAARQAALTDPAGFVDFPELMVIDEIQRALELLLAIKEQVDTDPRPGRYLLTGSARVLGLRGLPDALPGRMETIELWPFSQGEIDGTADGFVDAVFAGPDDLHHTSEVSRAEYAERLVRGGFPEAVSRPNVHRRERFFDSYVADLIARDVSQLAEIERTAEMRALVRLLAARSGQLLVPGSLSNGIGLSANTVQRYLGLLEEVFLIKRIPAWSRNLGSRAIGTPKMAFVDSGIAANLLGADSRSLVRPEGAFGPLLEGFVLMELARQLTWSDERVELFHYRTKDKVEVDAVLENRQGRVVGIEVKASSTVRPDDFKGLRHLAARLGDDFAVGIVLYTGTQTLPFGDRMRAMPVSALWEVTAPRG</sequence>
<evidence type="ECO:0000259" key="1">
    <source>
        <dbReference type="Pfam" id="PF13173"/>
    </source>
</evidence>
<evidence type="ECO:0000313" key="3">
    <source>
        <dbReference type="EMBL" id="GAA4194509.1"/>
    </source>
</evidence>
<feature type="domain" description="AAA" evidence="1">
    <location>
        <begin position="28"/>
        <end position="145"/>
    </location>
</feature>
<dbReference type="PANTHER" id="PTHR43566">
    <property type="entry name" value="CONSERVED PROTEIN"/>
    <property type="match status" value="1"/>
</dbReference>
<gene>
    <name evidence="3" type="ORF">GCM10022252_39030</name>
</gene>
<dbReference type="Pfam" id="PF13635">
    <property type="entry name" value="DUF4143"/>
    <property type="match status" value="1"/>
</dbReference>
<dbReference type="InterPro" id="IPR041682">
    <property type="entry name" value="AAA_14"/>
</dbReference>
<feature type="domain" description="DUF4143" evidence="2">
    <location>
        <begin position="209"/>
        <end position="368"/>
    </location>
</feature>
<dbReference type="InterPro" id="IPR027417">
    <property type="entry name" value="P-loop_NTPase"/>
</dbReference>
<dbReference type="Proteomes" id="UP001501251">
    <property type="component" value="Unassembled WGS sequence"/>
</dbReference>
<keyword evidence="3" id="KW-0547">Nucleotide-binding</keyword>
<dbReference type="EMBL" id="BAABAQ010000006">
    <property type="protein sequence ID" value="GAA4194509.1"/>
    <property type="molecule type" value="Genomic_DNA"/>
</dbReference>
<dbReference type="RefSeq" id="WP_344919342.1">
    <property type="nucleotide sequence ID" value="NZ_BAABAQ010000006.1"/>
</dbReference>
<keyword evidence="4" id="KW-1185">Reference proteome</keyword>
<name>A0ABP8B025_9ACTN</name>
<evidence type="ECO:0000313" key="4">
    <source>
        <dbReference type="Proteomes" id="UP001501251"/>
    </source>
</evidence>
<dbReference type="InterPro" id="IPR025420">
    <property type="entry name" value="DUF4143"/>
</dbReference>
<dbReference type="SUPFAM" id="SSF52540">
    <property type="entry name" value="P-loop containing nucleoside triphosphate hydrolases"/>
    <property type="match status" value="1"/>
</dbReference>
<organism evidence="3 4">
    <name type="scientific">Streptosporangium oxazolinicum</name>
    <dbReference type="NCBI Taxonomy" id="909287"/>
    <lineage>
        <taxon>Bacteria</taxon>
        <taxon>Bacillati</taxon>
        <taxon>Actinomycetota</taxon>
        <taxon>Actinomycetes</taxon>
        <taxon>Streptosporangiales</taxon>
        <taxon>Streptosporangiaceae</taxon>
        <taxon>Streptosporangium</taxon>
    </lineage>
</organism>
<dbReference type="Pfam" id="PF13173">
    <property type="entry name" value="AAA_14"/>
    <property type="match status" value="1"/>
</dbReference>
<proteinExistence type="predicted"/>
<reference evidence="4" key="1">
    <citation type="journal article" date="2019" name="Int. J. Syst. Evol. Microbiol.">
        <title>The Global Catalogue of Microorganisms (GCM) 10K type strain sequencing project: providing services to taxonomists for standard genome sequencing and annotation.</title>
        <authorList>
            <consortium name="The Broad Institute Genomics Platform"/>
            <consortium name="The Broad Institute Genome Sequencing Center for Infectious Disease"/>
            <person name="Wu L."/>
            <person name="Ma J."/>
        </authorList>
    </citation>
    <scope>NUCLEOTIDE SEQUENCE [LARGE SCALE GENOMIC DNA]</scope>
    <source>
        <strain evidence="4">JCM 17388</strain>
    </source>
</reference>
<evidence type="ECO:0000259" key="2">
    <source>
        <dbReference type="Pfam" id="PF13635"/>
    </source>
</evidence>
<protein>
    <submittedName>
        <fullName evidence="3">ATP-binding protein</fullName>
    </submittedName>
</protein>
<dbReference type="PANTHER" id="PTHR43566:SF2">
    <property type="entry name" value="DUF4143 DOMAIN-CONTAINING PROTEIN"/>
    <property type="match status" value="1"/>
</dbReference>
<accession>A0ABP8B025</accession>